<protein>
    <recommendedName>
        <fullName evidence="4">AAA+ ATPase domain-containing protein</fullName>
    </recommendedName>
</protein>
<dbReference type="GO" id="GO:0016887">
    <property type="term" value="F:ATP hydrolysis activity"/>
    <property type="evidence" value="ECO:0007669"/>
    <property type="project" value="InterPro"/>
</dbReference>
<feature type="domain" description="AAA+ ATPase" evidence="4">
    <location>
        <begin position="330"/>
        <end position="490"/>
    </location>
</feature>
<dbReference type="EMBL" id="ANJA01000588">
    <property type="protein sequence ID" value="ETO82979.1"/>
    <property type="molecule type" value="Genomic_DNA"/>
</dbReference>
<dbReference type="PANTHER" id="PTHR23070">
    <property type="entry name" value="BCS1 AAA-TYPE ATPASE"/>
    <property type="match status" value="1"/>
</dbReference>
<evidence type="ECO:0000256" key="1">
    <source>
        <dbReference type="ARBA" id="ARBA00007448"/>
    </source>
</evidence>
<dbReference type="SMART" id="SM00382">
    <property type="entry name" value="AAA"/>
    <property type="match status" value="1"/>
</dbReference>
<dbReference type="OrthoDB" id="205910at2759"/>
<dbReference type="AlphaFoldDB" id="A0A081AVR8"/>
<dbReference type="PROSITE" id="PS00674">
    <property type="entry name" value="AAA"/>
    <property type="match status" value="1"/>
</dbReference>
<evidence type="ECO:0000313" key="6">
    <source>
        <dbReference type="Proteomes" id="UP000028582"/>
    </source>
</evidence>
<keyword evidence="2" id="KW-0547">Nucleotide-binding</keyword>
<dbReference type="InterPro" id="IPR003593">
    <property type="entry name" value="AAA+_ATPase"/>
</dbReference>
<name>A0A081AVR8_PHYNI</name>
<dbReference type="Proteomes" id="UP000028582">
    <property type="component" value="Unassembled WGS sequence"/>
</dbReference>
<organism evidence="5 6">
    <name type="scientific">Phytophthora nicotianae P1976</name>
    <dbReference type="NCBI Taxonomy" id="1317066"/>
    <lineage>
        <taxon>Eukaryota</taxon>
        <taxon>Sar</taxon>
        <taxon>Stramenopiles</taxon>
        <taxon>Oomycota</taxon>
        <taxon>Peronosporomycetes</taxon>
        <taxon>Peronosporales</taxon>
        <taxon>Peronosporaceae</taxon>
        <taxon>Phytophthora</taxon>
    </lineage>
</organism>
<comment type="caution">
    <text evidence="5">The sequence shown here is derived from an EMBL/GenBank/DDBJ whole genome shotgun (WGS) entry which is preliminary data.</text>
</comment>
<dbReference type="InterPro" id="IPR003959">
    <property type="entry name" value="ATPase_AAA_core"/>
</dbReference>
<evidence type="ECO:0000313" key="5">
    <source>
        <dbReference type="EMBL" id="ETO82979.1"/>
    </source>
</evidence>
<gene>
    <name evidence="5" type="ORF">F444_02943</name>
</gene>
<dbReference type="Pfam" id="PF00004">
    <property type="entry name" value="AAA"/>
    <property type="match status" value="1"/>
</dbReference>
<evidence type="ECO:0000259" key="4">
    <source>
        <dbReference type="SMART" id="SM00382"/>
    </source>
</evidence>
<reference evidence="5 6" key="1">
    <citation type="submission" date="2013-11" db="EMBL/GenBank/DDBJ databases">
        <title>The Genome Sequence of Phytophthora parasitica P1976.</title>
        <authorList>
            <consortium name="The Broad Institute Genomics Platform"/>
            <person name="Russ C."/>
            <person name="Tyler B."/>
            <person name="Panabieres F."/>
            <person name="Shan W."/>
            <person name="Tripathy S."/>
            <person name="Grunwald N."/>
            <person name="Machado M."/>
            <person name="Johnson C.S."/>
            <person name="Walker B."/>
            <person name="Young S."/>
            <person name="Zeng Q."/>
            <person name="Gargeya S."/>
            <person name="Fitzgerald M."/>
            <person name="Haas B."/>
            <person name="Abouelleil A."/>
            <person name="Allen A.W."/>
            <person name="Alvarado L."/>
            <person name="Arachchi H.M."/>
            <person name="Berlin A.M."/>
            <person name="Chapman S.B."/>
            <person name="Gainer-Dewar J."/>
            <person name="Goldberg J."/>
            <person name="Griggs A."/>
            <person name="Gujja S."/>
            <person name="Hansen M."/>
            <person name="Howarth C."/>
            <person name="Imamovic A."/>
            <person name="Ireland A."/>
            <person name="Larimer J."/>
            <person name="McCowan C."/>
            <person name="Murphy C."/>
            <person name="Pearson M."/>
            <person name="Poon T.W."/>
            <person name="Priest M."/>
            <person name="Roberts A."/>
            <person name="Saif S."/>
            <person name="Shea T."/>
            <person name="Sisk P."/>
            <person name="Sykes S."/>
            <person name="Wortman J."/>
            <person name="Nusbaum C."/>
            <person name="Birren B."/>
        </authorList>
    </citation>
    <scope>NUCLEOTIDE SEQUENCE [LARGE SCALE GENOMIC DNA]</scope>
    <source>
        <strain evidence="5 6">P1976</strain>
    </source>
</reference>
<comment type="similarity">
    <text evidence="1">Belongs to the AAA ATPase family. BCS1 subfamily.</text>
</comment>
<dbReference type="GO" id="GO:0005524">
    <property type="term" value="F:ATP binding"/>
    <property type="evidence" value="ECO:0007669"/>
    <property type="project" value="UniProtKB-KW"/>
</dbReference>
<evidence type="ECO:0000256" key="3">
    <source>
        <dbReference type="SAM" id="MobiDB-lite"/>
    </source>
</evidence>
<accession>A0A081AVR8</accession>
<dbReference type="SUPFAM" id="SSF52540">
    <property type="entry name" value="P-loop containing nucleoside triphosphate hydrolases"/>
    <property type="match status" value="1"/>
</dbReference>
<feature type="region of interest" description="Disordered" evidence="3">
    <location>
        <begin position="416"/>
        <end position="438"/>
    </location>
</feature>
<proteinExistence type="inferred from homology"/>
<dbReference type="InterPro" id="IPR027417">
    <property type="entry name" value="P-loop_NTPase"/>
</dbReference>
<dbReference type="InterPro" id="IPR050747">
    <property type="entry name" value="Mitochondrial_chaperone_BCS1"/>
</dbReference>
<sequence>MDPSEAFPSIVQTLVQPLFEVATNNTADSSDHKNSSTPYIVFNTLMLAMVPVCMQLMLYPAHLEALACKLKGAMVGGKTSDLVLREIKAVTRYGQYYVLDEYQNRHGHILQKAIATHLADVLQLRGKGVRYEMVERELDDATQEKLNMVSKRTTEYWSDDDDDATMYEELNRMRVASLPKLQEWVEVEKGIYFQQYLQSPEEDEGGRDTVVRKTKEVIMVYAFKSNERGASKKIDKLINDAFAKYQLLELLKLASDKKRYMYVQAVQEAKPGDAEDGGTKSTPAVVYKRYALSGEKSFKNLFFDEKPQLLQFLDSFMARSGKFAIKGFPYKLGLLLHGPPGTGKTSLIKAVAQYTKRHIVTISLGKVKTNQELMNALFDLRFVVKGVDLPVNMTFEDIVFVMEDIDCAASVVMARENKSDAPRRQRKRFAPSSSSASDKLNLSGLLNVLDGVIDCPGRIVIMTTNHPEKLDSALIRPGRVNKKLMLGYMNATQVQNMIEYYFATTLTSRQCEILGNAVTDGSVPVTPAAVEALCSEHDDTDAVLNTICQMQVTVSSAVGSA</sequence>
<evidence type="ECO:0000256" key="2">
    <source>
        <dbReference type="RuleBase" id="RU003651"/>
    </source>
</evidence>
<keyword evidence="2" id="KW-0067">ATP-binding</keyword>
<dbReference type="InterPro" id="IPR003960">
    <property type="entry name" value="ATPase_AAA_CS"/>
</dbReference>
<dbReference type="Gene3D" id="3.40.50.300">
    <property type="entry name" value="P-loop containing nucleotide triphosphate hydrolases"/>
    <property type="match status" value="1"/>
</dbReference>